<gene>
    <name evidence="1" type="ORF">H206_05366</name>
</gene>
<proteinExistence type="predicted"/>
<evidence type="ECO:0000313" key="2">
    <source>
        <dbReference type="Proteomes" id="UP000287853"/>
    </source>
</evidence>
<comment type="caution">
    <text evidence="1">The sequence shown here is derived from an EMBL/GenBank/DDBJ whole genome shotgun (WGS) entry which is preliminary data.</text>
</comment>
<dbReference type="Proteomes" id="UP000287853">
    <property type="component" value="Unassembled WGS sequence"/>
</dbReference>
<dbReference type="AlphaFoldDB" id="A0A444J4Q3"/>
<protein>
    <submittedName>
        <fullName evidence="1">Uncharacterized protein</fullName>
    </submittedName>
</protein>
<name>A0A444J4Q3_9BACT</name>
<evidence type="ECO:0000313" key="1">
    <source>
        <dbReference type="EMBL" id="RWX48073.1"/>
    </source>
</evidence>
<sequence length="66" mass="7467">MQKKNRQLYHPGSRTNYKFSSSGGRSVFFAVLHALQQGTRFPLVERPPLDKGMIWSIVNSLTGNLC</sequence>
<reference evidence="1 2" key="1">
    <citation type="submission" date="2017-01" db="EMBL/GenBank/DDBJ databases">
        <title>The cable genome- insights into the physiology and evolution of filamentous bacteria capable of sulfide oxidation via long distance electron transfer.</title>
        <authorList>
            <person name="Schreiber L."/>
            <person name="Bjerg J.T."/>
            <person name="Boggild A."/>
            <person name="Van De Vossenberg J."/>
            <person name="Meysman F."/>
            <person name="Nielsen L.P."/>
            <person name="Schramm A."/>
            <person name="Kjeldsen K.U."/>
        </authorList>
    </citation>
    <scope>NUCLEOTIDE SEQUENCE [LARGE SCALE GENOMIC DNA]</scope>
    <source>
        <strain evidence="1">MCF</strain>
    </source>
</reference>
<dbReference type="EMBL" id="MTKO01000008">
    <property type="protein sequence ID" value="RWX48073.1"/>
    <property type="molecule type" value="Genomic_DNA"/>
</dbReference>
<accession>A0A444J4Q3</accession>
<keyword evidence="2" id="KW-1185">Reference proteome</keyword>
<organism evidence="1 2">
    <name type="scientific">Candidatus Electrothrix aarhusensis</name>
    <dbReference type="NCBI Taxonomy" id="1859131"/>
    <lineage>
        <taxon>Bacteria</taxon>
        <taxon>Pseudomonadati</taxon>
        <taxon>Thermodesulfobacteriota</taxon>
        <taxon>Desulfobulbia</taxon>
        <taxon>Desulfobulbales</taxon>
        <taxon>Desulfobulbaceae</taxon>
        <taxon>Candidatus Electrothrix</taxon>
    </lineage>
</organism>